<sequence>MPSLSTELFKLKLLFRKTFPSFYQKIPALLQLTRLDKPIGIGLLLWPTLTSLWIAAQGIPELKTLLIFILGTVIMRSAGCCINDFADADLDGKVDRTQLRPLASGILSRRDALSCFAVLCLLGFSLVLLTNQLTIILSLIAVVVVIIYPFMKRVTNLPQMVLAIAFSFGIIMSFSAQLGEVPAAAFLLFVANCLWTVAYDTQYAMVDREDDIKVGIKSTAILFGEADKLIIATLQALFICALGLASKQFELGLWFKLSLVVACGLLIYQQYLIRDRQASLCFKAFLNNNWVGAIIFTGTVINYL</sequence>
<comment type="catalytic activity">
    <reaction evidence="12">
        <text>all-trans-octaprenyl diphosphate + 4-hydroxybenzoate = 4-hydroxy-3-(all-trans-octaprenyl)benzoate + diphosphate</text>
        <dbReference type="Rhea" id="RHEA:27782"/>
        <dbReference type="ChEBI" id="CHEBI:1617"/>
        <dbReference type="ChEBI" id="CHEBI:17879"/>
        <dbReference type="ChEBI" id="CHEBI:33019"/>
        <dbReference type="ChEBI" id="CHEBI:57711"/>
        <dbReference type="EC" id="2.5.1.39"/>
    </reaction>
</comment>
<evidence type="ECO:0000256" key="9">
    <source>
        <dbReference type="ARBA" id="ARBA00022842"/>
    </source>
</evidence>
<keyword evidence="10 12" id="KW-1133">Transmembrane helix</keyword>
<dbReference type="UniPathway" id="UPA00232"/>
<dbReference type="InterPro" id="IPR039653">
    <property type="entry name" value="Prenyltransferase"/>
</dbReference>
<evidence type="ECO:0000256" key="12">
    <source>
        <dbReference type="HAMAP-Rule" id="MF_01635"/>
    </source>
</evidence>
<keyword evidence="7 12" id="KW-0831">Ubiquinone biosynthesis</keyword>
<keyword evidence="5 12" id="KW-0997">Cell inner membrane</keyword>
<evidence type="ECO:0000256" key="4">
    <source>
        <dbReference type="ARBA" id="ARBA00022475"/>
    </source>
</evidence>
<dbReference type="EC" id="2.5.1.39" evidence="12 13"/>
<dbReference type="InterPro" id="IPR044878">
    <property type="entry name" value="UbiA_sf"/>
</dbReference>
<keyword evidence="11 12" id="KW-0472">Membrane</keyword>
<dbReference type="EMBL" id="NVQR01000024">
    <property type="protein sequence ID" value="PCH63186.1"/>
    <property type="molecule type" value="Genomic_DNA"/>
</dbReference>
<evidence type="ECO:0000256" key="13">
    <source>
        <dbReference type="NCBIfam" id="TIGR01474"/>
    </source>
</evidence>
<feature type="transmembrane region" description="Helical" evidence="12">
    <location>
        <begin position="181"/>
        <end position="199"/>
    </location>
</feature>
<dbReference type="GO" id="GO:0008412">
    <property type="term" value="F:4-hydroxybenzoate polyprenyltransferase activity"/>
    <property type="evidence" value="ECO:0007669"/>
    <property type="project" value="UniProtKB-UniRule"/>
</dbReference>
<feature type="transmembrane region" description="Helical" evidence="12">
    <location>
        <begin position="157"/>
        <end position="175"/>
    </location>
</feature>
<name>A0A2A4MUB8_9GAMM</name>
<comment type="function">
    <text evidence="12">Catalyzes the prenylation of para-hydroxybenzoate (PHB) with an all-trans polyprenyl group. Mediates the second step in the final reaction sequence of ubiquinone-8 (UQ-8) biosynthesis, which is the condensation of the polyisoprenoid side chain with PHB, generating the first membrane-bound Q intermediate 3-octaprenyl-4-hydroxybenzoate.</text>
</comment>
<dbReference type="Pfam" id="PF01040">
    <property type="entry name" value="UbiA"/>
    <property type="match status" value="1"/>
</dbReference>
<proteinExistence type="inferred from homology"/>
<dbReference type="Proteomes" id="UP000218172">
    <property type="component" value="Unassembled WGS sequence"/>
</dbReference>
<comment type="pathway">
    <text evidence="12">Cofactor biosynthesis; ubiquinone biosynthesis.</text>
</comment>
<dbReference type="Gene3D" id="1.20.120.1780">
    <property type="entry name" value="UbiA prenyltransferase"/>
    <property type="match status" value="1"/>
</dbReference>
<evidence type="ECO:0000256" key="8">
    <source>
        <dbReference type="ARBA" id="ARBA00022692"/>
    </source>
</evidence>
<evidence type="ECO:0000256" key="6">
    <source>
        <dbReference type="ARBA" id="ARBA00022679"/>
    </source>
</evidence>
<dbReference type="PROSITE" id="PS00943">
    <property type="entry name" value="UBIA"/>
    <property type="match status" value="1"/>
</dbReference>
<evidence type="ECO:0000256" key="10">
    <source>
        <dbReference type="ARBA" id="ARBA00022989"/>
    </source>
</evidence>
<accession>A0A2A4MUB8</accession>
<organism evidence="14 15">
    <name type="scientific">SAR86 cluster bacterium</name>
    <dbReference type="NCBI Taxonomy" id="2030880"/>
    <lineage>
        <taxon>Bacteria</taxon>
        <taxon>Pseudomonadati</taxon>
        <taxon>Pseudomonadota</taxon>
        <taxon>Gammaproteobacteria</taxon>
        <taxon>SAR86 cluster</taxon>
    </lineage>
</organism>
<dbReference type="CDD" id="cd13959">
    <property type="entry name" value="PT_UbiA_COQ2"/>
    <property type="match status" value="1"/>
</dbReference>
<keyword evidence="9 12" id="KW-0460">Magnesium</keyword>
<feature type="transmembrane region" description="Helical" evidence="12">
    <location>
        <begin position="220"/>
        <end position="245"/>
    </location>
</feature>
<dbReference type="Gene3D" id="1.10.357.140">
    <property type="entry name" value="UbiA prenyltransferase"/>
    <property type="match status" value="1"/>
</dbReference>
<evidence type="ECO:0000256" key="5">
    <source>
        <dbReference type="ARBA" id="ARBA00022519"/>
    </source>
</evidence>
<dbReference type="AlphaFoldDB" id="A0A2A4MUB8"/>
<evidence type="ECO:0000256" key="11">
    <source>
        <dbReference type="ARBA" id="ARBA00023136"/>
    </source>
</evidence>
<comment type="caution">
    <text evidence="14">The sequence shown here is derived from an EMBL/GenBank/DDBJ whole genome shotgun (WGS) entry which is preliminary data.</text>
</comment>
<dbReference type="FunFam" id="1.20.120.1780:FF:000001">
    <property type="entry name" value="4-hydroxybenzoate octaprenyltransferase"/>
    <property type="match status" value="1"/>
</dbReference>
<evidence type="ECO:0000256" key="2">
    <source>
        <dbReference type="ARBA" id="ARBA00004141"/>
    </source>
</evidence>
<feature type="transmembrane region" description="Helical" evidence="12">
    <location>
        <begin position="280"/>
        <end position="301"/>
    </location>
</feature>
<evidence type="ECO:0000313" key="15">
    <source>
        <dbReference type="Proteomes" id="UP000218172"/>
    </source>
</evidence>
<dbReference type="PANTHER" id="PTHR11048:SF28">
    <property type="entry name" value="4-HYDROXYBENZOATE POLYPRENYLTRANSFERASE, MITOCHONDRIAL"/>
    <property type="match status" value="1"/>
</dbReference>
<dbReference type="InterPro" id="IPR006370">
    <property type="entry name" value="HB_polyprenyltransferase-like"/>
</dbReference>
<keyword evidence="4 12" id="KW-1003">Cell membrane</keyword>
<gene>
    <name evidence="12 14" type="primary">ubiA</name>
    <name evidence="14" type="ORF">COC19_01440</name>
</gene>
<comment type="cofactor">
    <cofactor evidence="1 12">
        <name>Mg(2+)</name>
        <dbReference type="ChEBI" id="CHEBI:18420"/>
    </cofactor>
</comment>
<evidence type="ECO:0000256" key="3">
    <source>
        <dbReference type="ARBA" id="ARBA00005985"/>
    </source>
</evidence>
<evidence type="ECO:0000313" key="14">
    <source>
        <dbReference type="EMBL" id="PCH63186.1"/>
    </source>
</evidence>
<keyword evidence="8 12" id="KW-0812">Transmembrane</keyword>
<comment type="subcellular location">
    <subcellularLocation>
        <location evidence="12">Cell inner membrane</location>
        <topology evidence="12">Multi-pass membrane protein</topology>
    </subcellularLocation>
    <subcellularLocation>
        <location evidence="2">Membrane</location>
        <topology evidence="2">Multi-pass membrane protein</topology>
    </subcellularLocation>
</comment>
<evidence type="ECO:0000256" key="7">
    <source>
        <dbReference type="ARBA" id="ARBA00022688"/>
    </source>
</evidence>
<dbReference type="InterPro" id="IPR000537">
    <property type="entry name" value="UbiA_prenyltransferase"/>
</dbReference>
<comment type="similarity">
    <text evidence="3 12">Belongs to the UbiA prenyltransferase family.</text>
</comment>
<feature type="transmembrane region" description="Helical" evidence="12">
    <location>
        <begin position="107"/>
        <end position="127"/>
    </location>
</feature>
<feature type="transmembrane region" description="Helical" evidence="12">
    <location>
        <begin position="251"/>
        <end position="268"/>
    </location>
</feature>
<dbReference type="GO" id="GO:0005886">
    <property type="term" value="C:plasma membrane"/>
    <property type="evidence" value="ECO:0007669"/>
    <property type="project" value="UniProtKB-SubCell"/>
</dbReference>
<protein>
    <recommendedName>
        <fullName evidence="12 13">4-hydroxybenzoate octaprenyltransferase</fullName>
        <ecNumber evidence="12 13">2.5.1.39</ecNumber>
    </recommendedName>
    <alternativeName>
        <fullName evidence="12">4-HB polyprenyltransferase</fullName>
    </alternativeName>
</protein>
<evidence type="ECO:0000256" key="1">
    <source>
        <dbReference type="ARBA" id="ARBA00001946"/>
    </source>
</evidence>
<keyword evidence="6 12" id="KW-0808">Transferase</keyword>
<dbReference type="InterPro" id="IPR030470">
    <property type="entry name" value="UbiA_prenylTrfase_CS"/>
</dbReference>
<dbReference type="PANTHER" id="PTHR11048">
    <property type="entry name" value="PRENYLTRANSFERASES"/>
    <property type="match status" value="1"/>
</dbReference>
<dbReference type="HAMAP" id="MF_01635">
    <property type="entry name" value="UbiA"/>
    <property type="match status" value="1"/>
</dbReference>
<dbReference type="GO" id="GO:0006744">
    <property type="term" value="P:ubiquinone biosynthetic process"/>
    <property type="evidence" value="ECO:0007669"/>
    <property type="project" value="UniProtKB-UniRule"/>
</dbReference>
<reference evidence="15" key="1">
    <citation type="submission" date="2017-08" db="EMBL/GenBank/DDBJ databases">
        <title>A dynamic microbial community with high functional redundancy inhabits the cold, oxic subseafloor aquifer.</title>
        <authorList>
            <person name="Tully B.J."/>
            <person name="Wheat C.G."/>
            <person name="Glazer B.T."/>
            <person name="Huber J.A."/>
        </authorList>
    </citation>
    <scope>NUCLEOTIDE SEQUENCE [LARGE SCALE GENOMIC DNA]</scope>
</reference>
<dbReference type="FunFam" id="1.10.357.140:FF:000002">
    <property type="entry name" value="4-hydroxybenzoate octaprenyltransferase"/>
    <property type="match status" value="1"/>
</dbReference>
<dbReference type="NCBIfam" id="TIGR01474">
    <property type="entry name" value="ubiA_proteo"/>
    <property type="match status" value="1"/>
</dbReference>
<feature type="transmembrane region" description="Helical" evidence="12">
    <location>
        <begin position="133"/>
        <end position="150"/>
    </location>
</feature>